<accession>A0AAV2FVN1</accession>
<evidence type="ECO:0000313" key="2">
    <source>
        <dbReference type="EMBL" id="CAL1401605.1"/>
    </source>
</evidence>
<evidence type="ECO:0000313" key="3">
    <source>
        <dbReference type="Proteomes" id="UP001497516"/>
    </source>
</evidence>
<dbReference type="EMBL" id="OZ034820">
    <property type="protein sequence ID" value="CAL1401605.1"/>
    <property type="molecule type" value="Genomic_DNA"/>
</dbReference>
<dbReference type="AlphaFoldDB" id="A0AAV2FVN1"/>
<proteinExistence type="predicted"/>
<reference evidence="2 3" key="1">
    <citation type="submission" date="2024-04" db="EMBL/GenBank/DDBJ databases">
        <authorList>
            <person name="Fracassetti M."/>
        </authorList>
    </citation>
    <scope>NUCLEOTIDE SEQUENCE [LARGE SCALE GENOMIC DNA]</scope>
</reference>
<protein>
    <submittedName>
        <fullName evidence="2">Uncharacterized protein</fullName>
    </submittedName>
</protein>
<sequence length="154" mass="17022">MGVSRISLLPTLKSFILQKSPSCHEADETLSSRRMVSLNRHCVTVHRRASSLRNASFVVVAQPLPFISVGSLHQSSASLTSISHQLPVPFPPSSCLTPPSSRRHPTSPHPVVTPSCRSPTVEAEFVNNIIVYVEKRKEFVNNEFVICCKLCKKC</sequence>
<feature type="region of interest" description="Disordered" evidence="1">
    <location>
        <begin position="94"/>
        <end position="114"/>
    </location>
</feature>
<organism evidence="2 3">
    <name type="scientific">Linum trigynum</name>
    <dbReference type="NCBI Taxonomy" id="586398"/>
    <lineage>
        <taxon>Eukaryota</taxon>
        <taxon>Viridiplantae</taxon>
        <taxon>Streptophyta</taxon>
        <taxon>Embryophyta</taxon>
        <taxon>Tracheophyta</taxon>
        <taxon>Spermatophyta</taxon>
        <taxon>Magnoliopsida</taxon>
        <taxon>eudicotyledons</taxon>
        <taxon>Gunneridae</taxon>
        <taxon>Pentapetalae</taxon>
        <taxon>rosids</taxon>
        <taxon>fabids</taxon>
        <taxon>Malpighiales</taxon>
        <taxon>Linaceae</taxon>
        <taxon>Linum</taxon>
    </lineage>
</organism>
<keyword evidence="3" id="KW-1185">Reference proteome</keyword>
<evidence type="ECO:0000256" key="1">
    <source>
        <dbReference type="SAM" id="MobiDB-lite"/>
    </source>
</evidence>
<name>A0AAV2FVN1_9ROSI</name>
<dbReference type="Proteomes" id="UP001497516">
    <property type="component" value="Chromosome 7"/>
</dbReference>
<gene>
    <name evidence="2" type="ORF">LTRI10_LOCUS41653</name>
</gene>